<gene>
    <name evidence="21" type="ORF">OSJNAa0028C16.11</name>
</gene>
<dbReference type="Pfam" id="PF17921">
    <property type="entry name" value="Integrase_H2C2"/>
    <property type="match status" value="1"/>
</dbReference>
<feature type="compositionally biased region" description="Polar residues" evidence="17">
    <location>
        <begin position="551"/>
        <end position="566"/>
    </location>
</feature>
<dbReference type="GO" id="GO:0006310">
    <property type="term" value="P:DNA recombination"/>
    <property type="evidence" value="ECO:0007669"/>
    <property type="project" value="UniProtKB-KW"/>
</dbReference>
<sequence>MAVEASGGTADHACQEAAYLMMARLRERHNYIFHDTAYRYHPSRANGDGVSSFRPTAGENDTTFGHMCAVMRGLDRMHSDLHKATKALNDGKLMRIVALKDEIARLKKENAQLKGLPAPGGVRIRTTPRKTTTAPVRIQLAPRNPPPAAAPAAPPVPPAVPAAPAPAPAPAPASALSFAPASAARGPASGTGGWLSATPSGSRDLSSSSSSGSQSGSGETYLPGSRSRSEGPGCLFGSDDGRYHVPMMVYTRTGNRTTGEGSNGEERVDGVHPNSDSGNGPPPLPENPTLAQVMAHQTQMMAAMMQQMQQQHQQMHQRMMQHVEQQHQHFGPPPPQSKLPEFLGVRPPTFSSTTNPMEANDWLHAIEKKLNLLQCNDQEKVAFATHQLQGPASAWWDNHMATRPPGTEVTWAEFCRSFRKAQVPDGVVAQKKREFRALHQGNRTVTEYLHEFNRLTRYAPEDVRTDAEKQEKFMAGLDDELTNQLISGYYADFERLVDKAIRQEDQRNKMDRKRKAAQFRAHQGSHQRPRFTPGQQGGPTTMIVRQHRPFNPSNFYQGTSDSQNHHGGQPNRGAAPRPPVASAQSGQPAQAKKETEAKPGSCFNCGELGHFADKCPKPRRAGPRFIQARVNHASAEEAQAAPEVVLGTFPVNSIPATVLFDSGATHSFISKKFVGMHGLIREELSTPMRVHTPGNSSTSVQFSPSITIEIQRSPVLANLILLESKDLDVILGMDWLTKFKGVIDCANRTVTLTNEKGETVVYKSLVSPKKGVSLNQIETEIPVDTVEKNLRKLDDIPIVCEYPEVFPEDLTTMPPKREIEFRIDLAPGTAPIYKRPYRMAANELTEVKKQVDEQLQKGYIRPSTSPWGAPVIFVEKKDKTKRMCVDYRALNEVTIKNKYPLPRIDDLFDQLKGAKVFSKIDLRSGYHQLRIREEDIPKTAFTTRYGLYECTVMSFGLTNAPAFFMNLMNKVFIEFLDKFVVVFIDDILIYSKSEEEHEQHLRLVLEKLKEHQLYAKFSKCDFWLTEVKFLGHVITAQGVAVDPSNVESVTKWTPPKTVSQIRSFLGLAGYYRRFIGNFSRIARPMTQLLKKDEKFKWTAECDKSFEELKKKLVSAPVLILPDQMKDFQVYCDASRHGLGCVLMQEGRVVAYASRQLRPHEGNYPTHDLELAAVVHALKIWRHYLIGNRCEVYTDHKSLKYIFTQPDLNFRQRRWLELIKDYDMSIHYHPGKANVVADALSRKSYCTALCIESMCEELRQEFEHLNIGIVEHGFVAALEARPTLVDQVRAAQVNDPEIAELKKNMRVGKARDFLKDEHGTIWMGERLCVPDDKELKDLILTEAHQTQYSIHPGSTKMYQDLKEKFWWVSMRREIAEFVALCDVCQRVKAEHQRPTVHTTYTGKRLAELYLSRIMCLHGVLKKIVSDRGSQFTSKFWQKLQEELGTRLNFSTAYHPQTDGQTERVNQILEDMLRACALDFGGAWDKSLPYAEFSYNNSYQASLQMAPFEALYGRKCRTPLFWDQTGERQLFGTEVLAEAEEKVRIIRERLRIAQSRQKSYADNRRRELTFEAGDHVYLRVTPLRGVHRFQTKGKLAPRFVGPYKILERRGEVAYQLELPSNMIGIHDVFHVSQLKKCLRVPEEQADSEHIDIQEDLTYVEKPVRILDTSERRTRNKVTRFCRVQWSHHSEEEATWEREDELKAAHPHLFTSSSESRGRDSV</sequence>
<dbReference type="Pfam" id="PF08284">
    <property type="entry name" value="RVP_2"/>
    <property type="match status" value="1"/>
</dbReference>
<proteinExistence type="predicted"/>
<dbReference type="PROSITE" id="PS50994">
    <property type="entry name" value="INTEGRASE"/>
    <property type="match status" value="1"/>
</dbReference>
<dbReference type="InterPro" id="IPR043128">
    <property type="entry name" value="Rev_trsase/Diguanyl_cyclase"/>
</dbReference>
<accession>A0A5S6R735</accession>
<dbReference type="InterPro" id="IPR021109">
    <property type="entry name" value="Peptidase_aspartic_dom_sf"/>
</dbReference>
<feature type="compositionally biased region" description="Pro residues" evidence="17">
    <location>
        <begin position="143"/>
        <end position="171"/>
    </location>
</feature>
<evidence type="ECO:0000256" key="16">
    <source>
        <dbReference type="PROSITE-ProRule" id="PRU00047"/>
    </source>
</evidence>
<dbReference type="GO" id="GO:0015074">
    <property type="term" value="P:DNA integration"/>
    <property type="evidence" value="ECO:0007669"/>
    <property type="project" value="UniProtKB-KW"/>
</dbReference>
<dbReference type="CDD" id="cd00303">
    <property type="entry name" value="retropepsin_like"/>
    <property type="match status" value="1"/>
</dbReference>
<reference evidence="22" key="1">
    <citation type="journal article" date="2005" name="Nature">
        <title>The map-based sequence of the rice genome.</title>
        <authorList>
            <consortium name="International rice genome sequencing project (IRGSP)"/>
            <person name="Matsumoto T."/>
            <person name="Wu J."/>
            <person name="Kanamori H."/>
            <person name="Katayose Y."/>
            <person name="Fujisawa M."/>
            <person name="Namiki N."/>
            <person name="Mizuno H."/>
            <person name="Yamamoto K."/>
            <person name="Antonio B.A."/>
            <person name="Baba T."/>
            <person name="Sakata K."/>
            <person name="Nagamura Y."/>
            <person name="Aoki H."/>
            <person name="Arikawa K."/>
            <person name="Arita K."/>
            <person name="Bito T."/>
            <person name="Chiden Y."/>
            <person name="Fujitsuka N."/>
            <person name="Fukunaka R."/>
            <person name="Hamada M."/>
            <person name="Harada C."/>
            <person name="Hayashi A."/>
            <person name="Hijishita S."/>
            <person name="Honda M."/>
            <person name="Hosokawa S."/>
            <person name="Ichikawa Y."/>
            <person name="Idonuma A."/>
            <person name="Iijima M."/>
            <person name="Ikeda M."/>
            <person name="Ikeno M."/>
            <person name="Ito K."/>
            <person name="Ito S."/>
            <person name="Ito T."/>
            <person name="Ito Y."/>
            <person name="Ito Y."/>
            <person name="Iwabuchi A."/>
            <person name="Kamiya K."/>
            <person name="Karasawa W."/>
            <person name="Kurita K."/>
            <person name="Katagiri S."/>
            <person name="Kikuta A."/>
            <person name="Kobayashi H."/>
            <person name="Kobayashi N."/>
            <person name="Machita K."/>
            <person name="Maehara T."/>
            <person name="Masukawa M."/>
            <person name="Mizubayashi T."/>
            <person name="Mukai Y."/>
            <person name="Nagasaki H."/>
            <person name="Nagata Y."/>
            <person name="Naito S."/>
            <person name="Nakashima M."/>
            <person name="Nakama Y."/>
            <person name="Nakamichi Y."/>
            <person name="Nakamura M."/>
            <person name="Meguro A."/>
            <person name="Negishi M."/>
            <person name="Ohta I."/>
            <person name="Ohta T."/>
            <person name="Okamoto M."/>
            <person name="Ono N."/>
            <person name="Saji S."/>
            <person name="Sakaguchi M."/>
            <person name="Sakai K."/>
            <person name="Shibata M."/>
            <person name="Shimokawa T."/>
            <person name="Song J."/>
            <person name="Takazaki Y."/>
            <person name="Terasawa K."/>
            <person name="Tsugane M."/>
            <person name="Tsuji K."/>
            <person name="Ueda S."/>
            <person name="Waki K."/>
            <person name="Yamagata H."/>
            <person name="Yamamoto M."/>
            <person name="Yamamoto S."/>
            <person name="Yamane H."/>
            <person name="Yoshiki S."/>
            <person name="Yoshihara R."/>
            <person name="Yukawa K."/>
            <person name="Zhong H."/>
            <person name="Yano M."/>
            <person name="Yuan Q."/>
            <person name="Ouyang S."/>
            <person name="Liu J."/>
            <person name="Jones K.M."/>
            <person name="Gansberger K."/>
            <person name="Moffat K."/>
            <person name="Hill J."/>
            <person name="Bera J."/>
            <person name="Fadrosh D."/>
            <person name="Jin S."/>
            <person name="Johri S."/>
            <person name="Kim M."/>
            <person name="Overton L."/>
            <person name="Reardon M."/>
            <person name="Tsitrin T."/>
            <person name="Vuong H."/>
            <person name="Weaver B."/>
            <person name="Ciecko A."/>
            <person name="Tallon L."/>
            <person name="Jackson J."/>
            <person name="Pai G."/>
            <person name="Aken S.V."/>
            <person name="Utterback T."/>
            <person name="Reidmuller S."/>
            <person name="Feldblyum T."/>
            <person name="Hsiao J."/>
            <person name="Zismann V."/>
            <person name="Iobst S."/>
            <person name="de Vazeille A.R."/>
            <person name="Buell C.R."/>
            <person name="Ying K."/>
            <person name="Li Y."/>
            <person name="Lu T."/>
            <person name="Huang Y."/>
            <person name="Zhao Q."/>
            <person name="Feng Q."/>
            <person name="Zhang L."/>
            <person name="Zhu J."/>
            <person name="Weng Q."/>
            <person name="Mu J."/>
            <person name="Lu Y."/>
            <person name="Fan D."/>
            <person name="Liu Y."/>
            <person name="Guan J."/>
            <person name="Zhang Y."/>
            <person name="Yu S."/>
            <person name="Liu X."/>
            <person name="Zhang Y."/>
            <person name="Hong G."/>
            <person name="Han B."/>
            <person name="Choisne N."/>
            <person name="Demange N."/>
            <person name="Orjeda G."/>
            <person name="Samain S."/>
            <person name="Cattolico L."/>
            <person name="Pelletier E."/>
            <person name="Couloux A."/>
            <person name="Segurens B."/>
            <person name="Wincker P."/>
            <person name="D'Hont A."/>
            <person name="Scarpelli C."/>
            <person name="Weissenbach J."/>
            <person name="Salanoubat M."/>
            <person name="Quetier F."/>
            <person name="Yu Y."/>
            <person name="Kim H.R."/>
            <person name="Rambo T."/>
            <person name="Currie J."/>
            <person name="Collura K."/>
            <person name="Luo M."/>
            <person name="Yang T."/>
            <person name="Ammiraju J.S.S."/>
            <person name="Engler F."/>
            <person name="Soderlund C."/>
            <person name="Wing R.A."/>
            <person name="Palmer L.E."/>
            <person name="de la Bastide M."/>
            <person name="Spiegel L."/>
            <person name="Nascimento L."/>
            <person name="Zutavern T."/>
            <person name="O'Shaughnessy A."/>
            <person name="Dike S."/>
            <person name="Dedhia N."/>
            <person name="Preston R."/>
            <person name="Balija V."/>
            <person name="McCombie W.R."/>
            <person name="Chow T."/>
            <person name="Chen H."/>
            <person name="Chung M."/>
            <person name="Chen C."/>
            <person name="Shaw J."/>
            <person name="Wu H."/>
            <person name="Hsiao K."/>
            <person name="Chao Y."/>
            <person name="Chu M."/>
            <person name="Cheng C."/>
            <person name="Hour A."/>
            <person name="Lee P."/>
            <person name="Lin S."/>
            <person name="Lin Y."/>
            <person name="Liou J."/>
            <person name="Liu S."/>
            <person name="Hsing Y."/>
            <person name="Raghuvanshi S."/>
            <person name="Mohanty A."/>
            <person name="Bharti A.K."/>
            <person name="Gaur A."/>
            <person name="Gupta V."/>
            <person name="Kumar D."/>
            <person name="Ravi V."/>
            <person name="Vij S."/>
            <person name="Kapur A."/>
            <person name="Khurana P."/>
            <person name="Khurana P."/>
            <person name="Khurana J.P."/>
            <person name="Tyagi A.K."/>
            <person name="Gaikwad K."/>
            <person name="Singh A."/>
            <person name="Dalal V."/>
            <person name="Srivastava S."/>
            <person name="Dixit A."/>
            <person name="Pal A.K."/>
            <person name="Ghazi I.A."/>
            <person name="Yadav M."/>
            <person name="Pandit A."/>
            <person name="Bhargava A."/>
            <person name="Sureshbabu K."/>
            <person name="Batra K."/>
            <person name="Sharma T.R."/>
            <person name="Mohapatra T."/>
            <person name="Singh N.K."/>
            <person name="Messing J."/>
            <person name="Nelson A.B."/>
            <person name="Fuks G."/>
            <person name="Kavchok S."/>
            <person name="Keizer G."/>
            <person name="Linton E."/>
            <person name="Llaca V."/>
            <person name="Song R."/>
            <person name="Tanyolac B."/>
            <person name="Young S."/>
            <person name="Ho-Il K."/>
            <person name="Hahn J.H."/>
            <person name="Sangsakoo G."/>
            <person name="Vanavichit A."/>
            <person name="de Mattos Luiz.A.T."/>
            <person name="Zimmer P.D."/>
            <person name="Malone G."/>
            <person name="Dellagostin O."/>
            <person name="de Oliveira A.C."/>
            <person name="Bevan M."/>
            <person name="Bancroft I."/>
            <person name="Minx P."/>
            <person name="Cordum H."/>
            <person name="Wilson R."/>
            <person name="Cheng Z."/>
            <person name="Jin W."/>
            <person name="Jiang J."/>
            <person name="Leong S.A."/>
            <person name="Iwama H."/>
            <person name="Gojobori T."/>
            <person name="Itoh T."/>
            <person name="Niimura Y."/>
            <person name="Fujii Y."/>
            <person name="Habara T."/>
            <person name="Sakai H."/>
            <person name="Sato Y."/>
            <person name="Wilson G."/>
            <person name="Kumar K."/>
            <person name="McCouch S."/>
            <person name="Juretic N."/>
            <person name="Hoen D."/>
            <person name="Wright S."/>
            <person name="Bruskiewich R."/>
            <person name="Bureau T."/>
            <person name="Miyao A."/>
            <person name="Hirochika H."/>
            <person name="Nishikawa T."/>
            <person name="Kadowaki K."/>
            <person name="Sugiura M."/>
            <person name="Burr B."/>
            <person name="Sasaki T."/>
        </authorList>
    </citation>
    <scope>NUCLEOTIDE SEQUENCE [LARGE SCALE GENOMIC DNA]</scope>
    <source>
        <strain evidence="22">cv. Nipponbare</strain>
    </source>
</reference>
<keyword evidence="5" id="KW-0540">Nuclease</keyword>
<evidence type="ECO:0000256" key="13">
    <source>
        <dbReference type="ARBA" id="ARBA00022932"/>
    </source>
</evidence>
<dbReference type="GO" id="GO:0006508">
    <property type="term" value="P:proteolysis"/>
    <property type="evidence" value="ECO:0007669"/>
    <property type="project" value="UniProtKB-KW"/>
</dbReference>
<organism evidence="21 22">
    <name type="scientific">Oryza sativa subsp. japonica</name>
    <name type="common">Rice</name>
    <dbReference type="NCBI Taxonomy" id="39947"/>
    <lineage>
        <taxon>Eukaryota</taxon>
        <taxon>Viridiplantae</taxon>
        <taxon>Streptophyta</taxon>
        <taxon>Embryophyta</taxon>
        <taxon>Tracheophyta</taxon>
        <taxon>Spermatophyta</taxon>
        <taxon>Magnoliopsida</taxon>
        <taxon>Liliopsida</taxon>
        <taxon>Poales</taxon>
        <taxon>Poaceae</taxon>
        <taxon>BOP clade</taxon>
        <taxon>Oryzoideae</taxon>
        <taxon>Oryzeae</taxon>
        <taxon>Oryzinae</taxon>
        <taxon>Oryza</taxon>
        <taxon>Oryza sativa</taxon>
    </lineage>
</organism>
<dbReference type="Pfam" id="PF24626">
    <property type="entry name" value="SH3_Tf2-1"/>
    <property type="match status" value="1"/>
</dbReference>
<dbReference type="Pfam" id="PF00078">
    <property type="entry name" value="RVT_1"/>
    <property type="match status" value="1"/>
</dbReference>
<dbReference type="SUPFAM" id="SSF53098">
    <property type="entry name" value="Ribonuclease H-like"/>
    <property type="match status" value="1"/>
</dbReference>
<keyword evidence="16" id="KW-0862">Zinc</keyword>
<feature type="compositionally biased region" description="Low complexity" evidence="17">
    <location>
        <begin position="200"/>
        <end position="218"/>
    </location>
</feature>
<keyword evidence="8" id="KW-0255">Endonuclease</keyword>
<dbReference type="InterPro" id="IPR001878">
    <property type="entry name" value="Znf_CCHC"/>
</dbReference>
<dbReference type="Gene3D" id="2.40.70.10">
    <property type="entry name" value="Acid Proteases"/>
    <property type="match status" value="1"/>
</dbReference>
<evidence type="ECO:0000313" key="21">
    <source>
        <dbReference type="EMBL" id="AAN04919.1"/>
    </source>
</evidence>
<dbReference type="InterPro" id="IPR041588">
    <property type="entry name" value="Integrase_H2C2"/>
</dbReference>
<dbReference type="InterPro" id="IPR036875">
    <property type="entry name" value="Znf_CCHC_sf"/>
</dbReference>
<dbReference type="InterPro" id="IPR036397">
    <property type="entry name" value="RNaseH_sf"/>
</dbReference>
<dbReference type="PANTHER" id="PTHR37984">
    <property type="entry name" value="PROTEIN CBG26694"/>
    <property type="match status" value="1"/>
</dbReference>
<keyword evidence="12" id="KW-0695">RNA-directed DNA polymerase</keyword>
<feature type="compositionally biased region" description="Low complexity" evidence="17">
    <location>
        <begin position="172"/>
        <end position="188"/>
    </location>
</feature>
<protein>
    <recommendedName>
        <fullName evidence="1">RNA-directed DNA polymerase</fullName>
        <ecNumber evidence="1">2.7.7.49</ecNumber>
    </recommendedName>
</protein>
<evidence type="ECO:0000256" key="14">
    <source>
        <dbReference type="ARBA" id="ARBA00023125"/>
    </source>
</evidence>
<dbReference type="FunFam" id="3.10.20.370:FF:000001">
    <property type="entry name" value="Retrovirus-related Pol polyprotein from transposon 17.6-like protein"/>
    <property type="match status" value="1"/>
</dbReference>
<dbReference type="InterPro" id="IPR012337">
    <property type="entry name" value="RNaseH-like_sf"/>
</dbReference>
<evidence type="ECO:0000259" key="20">
    <source>
        <dbReference type="PROSITE" id="PS50994"/>
    </source>
</evidence>
<feature type="region of interest" description="Disordered" evidence="17">
    <location>
        <begin position="114"/>
        <end position="284"/>
    </location>
</feature>
<dbReference type="InterPro" id="IPR001969">
    <property type="entry name" value="Aspartic_peptidase_AS"/>
</dbReference>
<feature type="domain" description="CCHC-type" evidence="18">
    <location>
        <begin position="602"/>
        <end position="617"/>
    </location>
</feature>
<keyword evidence="13" id="KW-0239">DNA-directed DNA polymerase</keyword>
<keyword evidence="10" id="KW-0460">Magnesium</keyword>
<dbReference type="EC" id="2.7.7.49" evidence="1"/>
<keyword evidence="7" id="KW-0064">Aspartyl protease</keyword>
<dbReference type="SUPFAM" id="SSF56672">
    <property type="entry name" value="DNA/RNA polymerases"/>
    <property type="match status" value="1"/>
</dbReference>
<feature type="compositionally biased region" description="Basic residues" evidence="17">
    <location>
        <begin position="510"/>
        <end position="529"/>
    </location>
</feature>
<dbReference type="SUPFAM" id="SSF54160">
    <property type="entry name" value="Chromo domain-like"/>
    <property type="match status" value="1"/>
</dbReference>
<dbReference type="Gene3D" id="3.10.10.10">
    <property type="entry name" value="HIV Type 1 Reverse Transcriptase, subunit A, domain 1"/>
    <property type="match status" value="1"/>
</dbReference>
<dbReference type="InterPro" id="IPR000477">
    <property type="entry name" value="RT_dom"/>
</dbReference>
<dbReference type="GO" id="GO:0003887">
    <property type="term" value="F:DNA-directed DNA polymerase activity"/>
    <property type="evidence" value="ECO:0007669"/>
    <property type="project" value="UniProtKB-KW"/>
</dbReference>
<dbReference type="EMBL" id="AC131966">
    <property type="protein sequence ID" value="AAN04919.1"/>
    <property type="molecule type" value="Genomic_DNA"/>
</dbReference>
<evidence type="ECO:0000256" key="17">
    <source>
        <dbReference type="SAM" id="MobiDB-lite"/>
    </source>
</evidence>
<evidence type="ECO:0000259" key="19">
    <source>
        <dbReference type="PROSITE" id="PS50878"/>
    </source>
</evidence>
<dbReference type="Gene3D" id="4.10.60.10">
    <property type="entry name" value="Zinc finger, CCHC-type"/>
    <property type="match status" value="1"/>
</dbReference>
<dbReference type="PANTHER" id="PTHR37984:SF5">
    <property type="entry name" value="PROTEIN NYNRIN-LIKE"/>
    <property type="match status" value="1"/>
</dbReference>
<dbReference type="FunFam" id="3.30.70.270:FF:000026">
    <property type="entry name" value="Transposon Ty3-G Gag-Pol polyprotein"/>
    <property type="match status" value="1"/>
</dbReference>
<dbReference type="GO" id="GO:0003964">
    <property type="term" value="F:RNA-directed DNA polymerase activity"/>
    <property type="evidence" value="ECO:0007669"/>
    <property type="project" value="UniProtKB-KW"/>
</dbReference>
<dbReference type="GO" id="GO:0003677">
    <property type="term" value="F:DNA binding"/>
    <property type="evidence" value="ECO:0007669"/>
    <property type="project" value="UniProtKB-KW"/>
</dbReference>
<dbReference type="InterPro" id="IPR050951">
    <property type="entry name" value="Retrovirus_Pol_polyprotein"/>
</dbReference>
<evidence type="ECO:0000256" key="4">
    <source>
        <dbReference type="ARBA" id="ARBA00022695"/>
    </source>
</evidence>
<keyword evidence="16" id="KW-0863">Zinc-finger</keyword>
<dbReference type="GO" id="GO:0004190">
    <property type="term" value="F:aspartic-type endopeptidase activity"/>
    <property type="evidence" value="ECO:0007669"/>
    <property type="project" value="UniProtKB-KW"/>
</dbReference>
<keyword evidence="14" id="KW-0238">DNA-binding</keyword>
<keyword evidence="15" id="KW-0233">DNA recombination</keyword>
<evidence type="ECO:0000256" key="1">
    <source>
        <dbReference type="ARBA" id="ARBA00012493"/>
    </source>
</evidence>
<dbReference type="Gene3D" id="3.30.420.10">
    <property type="entry name" value="Ribonuclease H-like superfamily/Ribonuclease H"/>
    <property type="match status" value="1"/>
</dbReference>
<evidence type="ECO:0000256" key="5">
    <source>
        <dbReference type="ARBA" id="ARBA00022722"/>
    </source>
</evidence>
<keyword evidence="3" id="KW-0808">Transferase</keyword>
<evidence type="ECO:0000256" key="3">
    <source>
        <dbReference type="ARBA" id="ARBA00022679"/>
    </source>
</evidence>
<dbReference type="InterPro" id="IPR001584">
    <property type="entry name" value="Integrase_cat-core"/>
</dbReference>
<keyword evidence="11" id="KW-0229">DNA integration</keyword>
<feature type="domain" description="Reverse transcriptase" evidence="19">
    <location>
        <begin position="855"/>
        <end position="1034"/>
    </location>
</feature>
<reference evidence="22" key="2">
    <citation type="journal article" date="2008" name="Nucleic Acids Res.">
        <title>The rice annotation project database (RAP-DB): 2008 update.</title>
        <authorList>
            <consortium name="The rice annotation project (RAP)"/>
        </authorList>
    </citation>
    <scope>GENOME REANNOTATION</scope>
    <source>
        <strain evidence="22">cv. Nipponbare</strain>
    </source>
</reference>
<evidence type="ECO:0000256" key="6">
    <source>
        <dbReference type="ARBA" id="ARBA00022723"/>
    </source>
</evidence>
<dbReference type="CDD" id="cd01647">
    <property type="entry name" value="RT_LTR"/>
    <property type="match status" value="1"/>
</dbReference>
<dbReference type="InterPro" id="IPR005162">
    <property type="entry name" value="Retrotrans_gag_dom"/>
</dbReference>
<name>A0A5S6R735_ORYSJ</name>
<dbReference type="InterPro" id="IPR043502">
    <property type="entry name" value="DNA/RNA_pol_sf"/>
</dbReference>
<evidence type="ECO:0000256" key="10">
    <source>
        <dbReference type="ARBA" id="ARBA00022842"/>
    </source>
</evidence>
<dbReference type="PROSITE" id="PS50878">
    <property type="entry name" value="RT_POL"/>
    <property type="match status" value="1"/>
</dbReference>
<keyword evidence="2" id="KW-0645">Protease</keyword>
<dbReference type="PROSITE" id="PS50158">
    <property type="entry name" value="ZF_CCHC"/>
    <property type="match status" value="1"/>
</dbReference>
<evidence type="ECO:0000256" key="11">
    <source>
        <dbReference type="ARBA" id="ARBA00022908"/>
    </source>
</evidence>
<dbReference type="Proteomes" id="UP000000763">
    <property type="component" value="Chromosome 10"/>
</dbReference>
<keyword evidence="9" id="KW-0378">Hydrolase</keyword>
<dbReference type="Pfam" id="PF17917">
    <property type="entry name" value="RT_RNaseH"/>
    <property type="match status" value="1"/>
</dbReference>
<dbReference type="Pfam" id="PF03732">
    <property type="entry name" value="Retrotrans_gag"/>
    <property type="match status" value="1"/>
</dbReference>
<dbReference type="InterPro" id="IPR041373">
    <property type="entry name" value="RT_RNaseH"/>
</dbReference>
<evidence type="ECO:0000256" key="8">
    <source>
        <dbReference type="ARBA" id="ARBA00022759"/>
    </source>
</evidence>
<keyword evidence="4" id="KW-0548">Nucleotidyltransferase</keyword>
<feature type="domain" description="Integrase catalytic" evidence="20">
    <location>
        <begin position="1347"/>
        <end position="1513"/>
    </location>
</feature>
<dbReference type="CDD" id="cd09274">
    <property type="entry name" value="RNase_HI_RT_Ty3"/>
    <property type="match status" value="1"/>
</dbReference>
<evidence type="ECO:0000256" key="7">
    <source>
        <dbReference type="ARBA" id="ARBA00022750"/>
    </source>
</evidence>
<dbReference type="SMART" id="SM00343">
    <property type="entry name" value="ZnF_C2HC"/>
    <property type="match status" value="1"/>
</dbReference>
<dbReference type="PROSITE" id="PS00141">
    <property type="entry name" value="ASP_PROTEASE"/>
    <property type="match status" value="1"/>
</dbReference>
<dbReference type="SUPFAM" id="SSF50630">
    <property type="entry name" value="Acid proteases"/>
    <property type="match status" value="1"/>
</dbReference>
<evidence type="ECO:0000256" key="15">
    <source>
        <dbReference type="ARBA" id="ARBA00023172"/>
    </source>
</evidence>
<evidence type="ECO:0000256" key="12">
    <source>
        <dbReference type="ARBA" id="ARBA00022918"/>
    </source>
</evidence>
<evidence type="ECO:0000313" key="22">
    <source>
        <dbReference type="Proteomes" id="UP000000763"/>
    </source>
</evidence>
<dbReference type="InterPro" id="IPR056924">
    <property type="entry name" value="SH3_Tf2-1"/>
</dbReference>
<dbReference type="GO" id="GO:0008270">
    <property type="term" value="F:zinc ion binding"/>
    <property type="evidence" value="ECO:0007669"/>
    <property type="project" value="UniProtKB-KW"/>
</dbReference>
<evidence type="ECO:0000259" key="18">
    <source>
        <dbReference type="PROSITE" id="PS50158"/>
    </source>
</evidence>
<feature type="region of interest" description="Disordered" evidence="17">
    <location>
        <begin position="504"/>
        <end position="602"/>
    </location>
</feature>
<dbReference type="InterPro" id="IPR016197">
    <property type="entry name" value="Chromo-like_dom_sf"/>
</dbReference>
<dbReference type="Pfam" id="PF00098">
    <property type="entry name" value="zf-CCHC"/>
    <property type="match status" value="1"/>
</dbReference>
<evidence type="ECO:0000256" key="2">
    <source>
        <dbReference type="ARBA" id="ARBA00022670"/>
    </source>
</evidence>
<dbReference type="SUPFAM" id="SSF57756">
    <property type="entry name" value="Retrovirus zinc finger-like domains"/>
    <property type="match status" value="1"/>
</dbReference>
<dbReference type="GO" id="GO:0004519">
    <property type="term" value="F:endonuclease activity"/>
    <property type="evidence" value="ECO:0007669"/>
    <property type="project" value="UniProtKB-KW"/>
</dbReference>
<keyword evidence="6" id="KW-0479">Metal-binding</keyword>
<evidence type="ECO:0000256" key="9">
    <source>
        <dbReference type="ARBA" id="ARBA00022801"/>
    </source>
</evidence>
<dbReference type="Gene3D" id="3.30.70.270">
    <property type="match status" value="2"/>
</dbReference>